<dbReference type="InterPro" id="IPR036584">
    <property type="entry name" value="FliS_sf"/>
</dbReference>
<dbReference type="RefSeq" id="WP_101892978.1">
    <property type="nucleotide sequence ID" value="NZ_CP022684.1"/>
</dbReference>
<organism evidence="7 8">
    <name type="scientific">Ketobacter alkanivorans</name>
    <dbReference type="NCBI Taxonomy" id="1917421"/>
    <lineage>
        <taxon>Bacteria</taxon>
        <taxon>Pseudomonadati</taxon>
        <taxon>Pseudomonadota</taxon>
        <taxon>Gammaproteobacteria</taxon>
        <taxon>Pseudomonadales</taxon>
        <taxon>Ketobacteraceae</taxon>
        <taxon>Ketobacter</taxon>
    </lineage>
</organism>
<keyword evidence="3 6" id="KW-0963">Cytoplasm</keyword>
<dbReference type="KEGG" id="kak:Kalk_04035"/>
<evidence type="ECO:0000256" key="3">
    <source>
        <dbReference type="ARBA" id="ARBA00022490"/>
    </source>
</evidence>
<evidence type="ECO:0000313" key="7">
    <source>
        <dbReference type="EMBL" id="AUM11638.1"/>
    </source>
</evidence>
<keyword evidence="7" id="KW-0282">Flagellum</keyword>
<evidence type="ECO:0000313" key="8">
    <source>
        <dbReference type="Proteomes" id="UP000235116"/>
    </source>
</evidence>
<dbReference type="CDD" id="cd16098">
    <property type="entry name" value="FliS"/>
    <property type="match status" value="1"/>
</dbReference>
<name>A0A2K9LGZ4_9GAMM</name>
<evidence type="ECO:0000256" key="5">
    <source>
        <dbReference type="ARBA" id="ARBA00023186"/>
    </source>
</evidence>
<evidence type="ECO:0000256" key="2">
    <source>
        <dbReference type="ARBA" id="ARBA00008787"/>
    </source>
</evidence>
<dbReference type="GO" id="GO:0071973">
    <property type="term" value="P:bacterial-type flagellum-dependent cell motility"/>
    <property type="evidence" value="ECO:0007669"/>
    <property type="project" value="TreeGrafter"/>
</dbReference>
<dbReference type="NCBIfam" id="TIGR00208">
    <property type="entry name" value="fliS"/>
    <property type="match status" value="1"/>
</dbReference>
<dbReference type="PANTHER" id="PTHR34773">
    <property type="entry name" value="FLAGELLAR SECRETION CHAPERONE FLIS"/>
    <property type="match status" value="1"/>
</dbReference>
<dbReference type="Pfam" id="PF02561">
    <property type="entry name" value="FliS"/>
    <property type="match status" value="1"/>
</dbReference>
<dbReference type="SUPFAM" id="SSF101116">
    <property type="entry name" value="Flagellar export chaperone FliS"/>
    <property type="match status" value="1"/>
</dbReference>
<gene>
    <name evidence="7" type="primary">fliS</name>
    <name evidence="7" type="ORF">Kalk_04035</name>
</gene>
<dbReference type="OrthoDB" id="9792010at2"/>
<keyword evidence="4 6" id="KW-1005">Bacterial flagellum biogenesis</keyword>
<comment type="similarity">
    <text evidence="2 6">Belongs to the FliS family.</text>
</comment>
<accession>A0A2K9LGZ4</accession>
<dbReference type="PIRSF" id="PIRSF039090">
    <property type="entry name" value="Flis"/>
    <property type="match status" value="1"/>
</dbReference>
<evidence type="ECO:0000256" key="1">
    <source>
        <dbReference type="ARBA" id="ARBA00004514"/>
    </source>
</evidence>
<keyword evidence="7" id="KW-0969">Cilium</keyword>
<dbReference type="Gene3D" id="1.20.120.340">
    <property type="entry name" value="Flagellar protein FliS"/>
    <property type="match status" value="1"/>
</dbReference>
<evidence type="ECO:0000256" key="6">
    <source>
        <dbReference type="PIRNR" id="PIRNR039090"/>
    </source>
</evidence>
<dbReference type="PANTHER" id="PTHR34773:SF1">
    <property type="entry name" value="FLAGELLAR SECRETION CHAPERONE FLIS"/>
    <property type="match status" value="1"/>
</dbReference>
<reference evidence="8" key="1">
    <citation type="submission" date="2017-08" db="EMBL/GenBank/DDBJ databases">
        <title>Direct submision.</title>
        <authorList>
            <person name="Kim S.-J."/>
            <person name="Rhee S.-K."/>
        </authorList>
    </citation>
    <scope>NUCLEOTIDE SEQUENCE [LARGE SCALE GENOMIC DNA]</scope>
    <source>
        <strain evidence="8">GI5</strain>
    </source>
</reference>
<keyword evidence="5" id="KW-0143">Chaperone</keyword>
<protein>
    <recommendedName>
        <fullName evidence="6">Flagellar secretion chaperone FliS</fullName>
    </recommendedName>
</protein>
<dbReference type="GO" id="GO:0044780">
    <property type="term" value="P:bacterial-type flagellum assembly"/>
    <property type="evidence" value="ECO:0007669"/>
    <property type="project" value="InterPro"/>
</dbReference>
<comment type="subcellular location">
    <subcellularLocation>
        <location evidence="1 6">Cytoplasm</location>
        <location evidence="1 6">Cytosol</location>
    </subcellularLocation>
</comment>
<dbReference type="Proteomes" id="UP000235116">
    <property type="component" value="Chromosome"/>
</dbReference>
<dbReference type="AlphaFoldDB" id="A0A2K9LGZ4"/>
<dbReference type="InterPro" id="IPR003713">
    <property type="entry name" value="FliS"/>
</dbReference>
<sequence>MNMKKGAQQYAQMNKQTGIEGANPHQLIGMLYQGALDSLQQALGCIDRKDFEGRGRHLGRVITILGGLQSFLDHEKGGDISKNLDNLYEYMTVRLYDASREKTREPVEEVIKLMREVKDGWDGIAQQAQEIFSEQNQTVNG</sequence>
<evidence type="ECO:0000256" key="4">
    <source>
        <dbReference type="ARBA" id="ARBA00022795"/>
    </source>
</evidence>
<dbReference type="GO" id="GO:0005829">
    <property type="term" value="C:cytosol"/>
    <property type="evidence" value="ECO:0007669"/>
    <property type="project" value="UniProtKB-SubCell"/>
</dbReference>
<dbReference type="EMBL" id="CP022684">
    <property type="protein sequence ID" value="AUM11638.1"/>
    <property type="molecule type" value="Genomic_DNA"/>
</dbReference>
<keyword evidence="8" id="KW-1185">Reference proteome</keyword>
<proteinExistence type="inferred from homology"/>
<keyword evidence="7" id="KW-0966">Cell projection</keyword>